<dbReference type="OrthoDB" id="9801098at2"/>
<sequence>MLNSIGIFCGSSAGLNPVYLHAARNIGAFFAKNHLKIVYGGGKVGLMGAIADAAIQHDGQVIGVMPQSLVEKEIAHTGLTKLYVVKDMHERKYMMANLSDAFLTLPGGAGTLEEIFEQWTWAQLGLHQKPCAFLNVNEYFSHLLSMIRRMADEGFLKTEYLDMLIVEHQPDVILEKFRNYQPPKHKWQ</sequence>
<evidence type="ECO:0000256" key="1">
    <source>
        <dbReference type="ARBA" id="ARBA00000274"/>
    </source>
</evidence>
<dbReference type="Gene3D" id="3.40.50.450">
    <property type="match status" value="1"/>
</dbReference>
<proteinExistence type="inferred from homology"/>
<dbReference type="GO" id="GO:0009691">
    <property type="term" value="P:cytokinin biosynthetic process"/>
    <property type="evidence" value="ECO:0007669"/>
    <property type="project" value="UniProtKB-UniRule"/>
</dbReference>
<evidence type="ECO:0000256" key="2">
    <source>
        <dbReference type="ARBA" id="ARBA00006763"/>
    </source>
</evidence>
<evidence type="ECO:0000313" key="4">
    <source>
        <dbReference type="EMBL" id="TCL04526.1"/>
    </source>
</evidence>
<reference evidence="4 5" key="1">
    <citation type="submission" date="2019-02" db="EMBL/GenBank/DDBJ databases">
        <title>Investigation of anaerobic lignin degradation for improved lignocellulosic biofuels.</title>
        <authorList>
            <person name="Deangelis K."/>
        </authorList>
    </citation>
    <scope>NUCLEOTIDE SEQUENCE [LARGE SCALE GENOMIC DNA]</scope>
    <source>
        <strain evidence="4 5">159R</strain>
    </source>
</reference>
<name>A0A4R1NIF3_9GAMM</name>
<dbReference type="Pfam" id="PF03641">
    <property type="entry name" value="Lysine_decarbox"/>
    <property type="match status" value="1"/>
</dbReference>
<dbReference type="RefSeq" id="WP_132923311.1">
    <property type="nucleotide sequence ID" value="NZ_SJOI01000001.1"/>
</dbReference>
<dbReference type="PANTHER" id="PTHR31223">
    <property type="entry name" value="LOG FAMILY PROTEIN YJL055W"/>
    <property type="match status" value="1"/>
</dbReference>
<keyword evidence="5" id="KW-1185">Reference proteome</keyword>
<dbReference type="PANTHER" id="PTHR31223:SF70">
    <property type="entry name" value="LOG FAMILY PROTEIN YJL055W"/>
    <property type="match status" value="1"/>
</dbReference>
<dbReference type="InterPro" id="IPR005269">
    <property type="entry name" value="LOG"/>
</dbReference>
<evidence type="ECO:0000256" key="3">
    <source>
        <dbReference type="RuleBase" id="RU363015"/>
    </source>
</evidence>
<dbReference type="Proteomes" id="UP000294555">
    <property type="component" value="Unassembled WGS sequence"/>
</dbReference>
<dbReference type="SUPFAM" id="SSF102405">
    <property type="entry name" value="MCP/YpsA-like"/>
    <property type="match status" value="1"/>
</dbReference>
<dbReference type="InterPro" id="IPR031100">
    <property type="entry name" value="LOG_fam"/>
</dbReference>
<comment type="catalytic activity">
    <reaction evidence="1">
        <text>AMP + H2O = D-ribose 5-phosphate + adenine</text>
        <dbReference type="Rhea" id="RHEA:20129"/>
        <dbReference type="ChEBI" id="CHEBI:15377"/>
        <dbReference type="ChEBI" id="CHEBI:16708"/>
        <dbReference type="ChEBI" id="CHEBI:78346"/>
        <dbReference type="ChEBI" id="CHEBI:456215"/>
        <dbReference type="EC" id="3.2.2.4"/>
    </reaction>
</comment>
<protein>
    <recommendedName>
        <fullName evidence="3">Cytokinin riboside 5'-monophosphate phosphoribohydrolase</fullName>
        <ecNumber evidence="3">3.2.2.n1</ecNumber>
    </recommendedName>
</protein>
<keyword evidence="3" id="KW-0203">Cytokinin biosynthesis</keyword>
<evidence type="ECO:0000313" key="5">
    <source>
        <dbReference type="Proteomes" id="UP000294555"/>
    </source>
</evidence>
<dbReference type="NCBIfam" id="TIGR00730">
    <property type="entry name" value="Rossman fold protein, TIGR00730 family"/>
    <property type="match status" value="1"/>
</dbReference>
<accession>A0A4R1NIF3</accession>
<dbReference type="AlphaFoldDB" id="A0A4R1NIF3"/>
<dbReference type="EMBL" id="SJOI01000001">
    <property type="protein sequence ID" value="TCL04526.1"/>
    <property type="molecule type" value="Genomic_DNA"/>
</dbReference>
<gene>
    <name evidence="4" type="ORF">EZJ58_2650</name>
</gene>
<dbReference type="GO" id="GO:0005829">
    <property type="term" value="C:cytosol"/>
    <property type="evidence" value="ECO:0007669"/>
    <property type="project" value="TreeGrafter"/>
</dbReference>
<comment type="similarity">
    <text evidence="2 3">Belongs to the LOG family.</text>
</comment>
<dbReference type="EC" id="3.2.2.n1" evidence="3"/>
<organism evidence="4 5">
    <name type="scientific">Sodalis ligni</name>
    <dbReference type="NCBI Taxonomy" id="2697027"/>
    <lineage>
        <taxon>Bacteria</taxon>
        <taxon>Pseudomonadati</taxon>
        <taxon>Pseudomonadota</taxon>
        <taxon>Gammaproteobacteria</taxon>
        <taxon>Enterobacterales</taxon>
        <taxon>Bruguierivoracaceae</taxon>
        <taxon>Sodalis</taxon>
    </lineage>
</organism>
<comment type="caution">
    <text evidence="4">The sequence shown here is derived from an EMBL/GenBank/DDBJ whole genome shotgun (WGS) entry which is preliminary data.</text>
</comment>
<keyword evidence="3" id="KW-0378">Hydrolase</keyword>
<dbReference type="GO" id="GO:0008714">
    <property type="term" value="F:AMP nucleosidase activity"/>
    <property type="evidence" value="ECO:0007669"/>
    <property type="project" value="UniProtKB-EC"/>
</dbReference>